<reference evidence="2" key="1">
    <citation type="submission" date="2016-02" db="EMBL/GenBank/DDBJ databases">
        <title>Draft genome sequence of Microdochium bolleyi, a fungal endophyte of beachgrass.</title>
        <authorList>
            <consortium name="DOE Joint Genome Institute"/>
            <person name="David A.S."/>
            <person name="May G."/>
            <person name="Haridas S."/>
            <person name="Lim J."/>
            <person name="Wang M."/>
            <person name="Labutti K."/>
            <person name="Lipzen A."/>
            <person name="Barry K."/>
            <person name="Grigoriev I.V."/>
        </authorList>
    </citation>
    <scope>NUCLEOTIDE SEQUENCE [LARGE SCALE GENOMIC DNA]</scope>
    <source>
        <strain evidence="2">J235TASD1</strain>
    </source>
</reference>
<accession>A0A136II38</accession>
<dbReference type="InParanoid" id="A0A136II38"/>
<evidence type="ECO:0000313" key="1">
    <source>
        <dbReference type="EMBL" id="KXJ84640.1"/>
    </source>
</evidence>
<gene>
    <name evidence="1" type="ORF">Micbo1qcDRAFT_170077</name>
</gene>
<proteinExistence type="predicted"/>
<evidence type="ECO:0000313" key="2">
    <source>
        <dbReference type="Proteomes" id="UP000070501"/>
    </source>
</evidence>
<feature type="non-terminal residue" evidence="1">
    <location>
        <position position="93"/>
    </location>
</feature>
<sequence length="93" mass="11575">MRSMIIIADGYKFQVKKDATPPSTWRRCFAPVRYDPYTFKKIQDWYEFFYEPEPDILDQKWGYVNRERKAWKEAFWDVRQQTLRELIDMSDFF</sequence>
<protein>
    <submittedName>
        <fullName evidence="1">Uncharacterized protein</fullName>
    </submittedName>
</protein>
<keyword evidence="2" id="KW-1185">Reference proteome</keyword>
<dbReference type="Proteomes" id="UP000070501">
    <property type="component" value="Unassembled WGS sequence"/>
</dbReference>
<organism evidence="1 2">
    <name type="scientific">Microdochium bolleyi</name>
    <dbReference type="NCBI Taxonomy" id="196109"/>
    <lineage>
        <taxon>Eukaryota</taxon>
        <taxon>Fungi</taxon>
        <taxon>Dikarya</taxon>
        <taxon>Ascomycota</taxon>
        <taxon>Pezizomycotina</taxon>
        <taxon>Sordariomycetes</taxon>
        <taxon>Xylariomycetidae</taxon>
        <taxon>Xylariales</taxon>
        <taxon>Microdochiaceae</taxon>
        <taxon>Microdochium</taxon>
    </lineage>
</organism>
<dbReference type="EMBL" id="KQ964371">
    <property type="protein sequence ID" value="KXJ84640.1"/>
    <property type="molecule type" value="Genomic_DNA"/>
</dbReference>
<dbReference type="AlphaFoldDB" id="A0A136II38"/>
<name>A0A136II38_9PEZI</name>